<name>A0ABS9HYE9_9GAMM</name>
<protein>
    <submittedName>
        <fullName evidence="1">Uncharacterized protein</fullName>
    </submittedName>
</protein>
<evidence type="ECO:0000313" key="1">
    <source>
        <dbReference type="EMBL" id="MCF7223869.1"/>
    </source>
</evidence>
<dbReference type="EMBL" id="JAKJPO010000029">
    <property type="protein sequence ID" value="MCF7223869.1"/>
    <property type="molecule type" value="Genomic_DNA"/>
</dbReference>
<dbReference type="Proteomes" id="UP001430796">
    <property type="component" value="Unassembled WGS sequence"/>
</dbReference>
<organism evidence="1 2">
    <name type="scientific">Marilutibacter chinensis</name>
    <dbReference type="NCBI Taxonomy" id="2912247"/>
    <lineage>
        <taxon>Bacteria</taxon>
        <taxon>Pseudomonadati</taxon>
        <taxon>Pseudomonadota</taxon>
        <taxon>Gammaproteobacteria</taxon>
        <taxon>Lysobacterales</taxon>
        <taxon>Lysobacteraceae</taxon>
        <taxon>Marilutibacter</taxon>
    </lineage>
</organism>
<keyword evidence="2" id="KW-1185">Reference proteome</keyword>
<comment type="caution">
    <text evidence="1">The sequence shown here is derived from an EMBL/GenBank/DDBJ whole genome shotgun (WGS) entry which is preliminary data.</text>
</comment>
<dbReference type="RefSeq" id="WP_237057058.1">
    <property type="nucleotide sequence ID" value="NZ_JAKJPO010000029.1"/>
</dbReference>
<proteinExistence type="predicted"/>
<accession>A0ABS9HYE9</accession>
<reference evidence="1" key="2">
    <citation type="submission" date="2022-01" db="EMBL/GenBank/DDBJ databases">
        <authorList>
            <person name="Zhou L.Y."/>
        </authorList>
    </citation>
    <scope>NUCLEOTIDE SEQUENCE</scope>
    <source>
        <strain evidence="1">TLK-CK17</strain>
    </source>
</reference>
<gene>
    <name evidence="1" type="ORF">L3V18_19170</name>
</gene>
<reference evidence="1" key="1">
    <citation type="submission" date="2022-01" db="EMBL/GenBank/DDBJ databases">
        <title>Lysobacter chinensis sp. nov., a bacterium isolated from cow dung compost.</title>
        <authorList>
            <person name="Liu Y."/>
        </authorList>
    </citation>
    <scope>NUCLEOTIDE SEQUENCE</scope>
    <source>
        <strain evidence="1">TLK-CK17</strain>
    </source>
</reference>
<sequence length="81" mass="9538">MFREITSEDLDRHCPFMPEEHEFEMHLNALAHEAEWLEGVTEVNRDGSHAIVVTTDATLDLLKERLIPLLQNHWAYLRIEL</sequence>
<evidence type="ECO:0000313" key="2">
    <source>
        <dbReference type="Proteomes" id="UP001430796"/>
    </source>
</evidence>